<keyword evidence="2" id="KW-1185">Reference proteome</keyword>
<comment type="caution">
    <text evidence="1">The sequence shown here is derived from an EMBL/GenBank/DDBJ whole genome shotgun (WGS) entry which is preliminary data.</text>
</comment>
<dbReference type="AlphaFoldDB" id="A0AA36JAX4"/>
<reference evidence="1" key="1">
    <citation type="submission" date="2023-08" db="EMBL/GenBank/DDBJ databases">
        <authorList>
            <person name="Chen Y."/>
            <person name="Shah S."/>
            <person name="Dougan E. K."/>
            <person name="Thang M."/>
            <person name="Chan C."/>
        </authorList>
    </citation>
    <scope>NUCLEOTIDE SEQUENCE</scope>
</reference>
<dbReference type="InterPro" id="IPR012340">
    <property type="entry name" value="NA-bd_OB-fold"/>
</dbReference>
<organism evidence="1 2">
    <name type="scientific">Effrenium voratum</name>
    <dbReference type="NCBI Taxonomy" id="2562239"/>
    <lineage>
        <taxon>Eukaryota</taxon>
        <taxon>Sar</taxon>
        <taxon>Alveolata</taxon>
        <taxon>Dinophyceae</taxon>
        <taxon>Suessiales</taxon>
        <taxon>Symbiodiniaceae</taxon>
        <taxon>Effrenium</taxon>
    </lineage>
</organism>
<proteinExistence type="predicted"/>
<evidence type="ECO:0000313" key="2">
    <source>
        <dbReference type="Proteomes" id="UP001178507"/>
    </source>
</evidence>
<dbReference type="EMBL" id="CAUJNA010003450">
    <property type="protein sequence ID" value="CAJ1402356.1"/>
    <property type="molecule type" value="Genomic_DNA"/>
</dbReference>
<accession>A0AA36JAX4</accession>
<name>A0AA36JAX4_9DINO</name>
<dbReference type="Proteomes" id="UP001178507">
    <property type="component" value="Unassembled WGS sequence"/>
</dbReference>
<gene>
    <name evidence="1" type="ORF">EVOR1521_LOCUS25269</name>
</gene>
<protein>
    <submittedName>
        <fullName evidence="1">Uncharacterized protein</fullName>
    </submittedName>
</protein>
<evidence type="ECO:0000313" key="1">
    <source>
        <dbReference type="EMBL" id="CAJ1402356.1"/>
    </source>
</evidence>
<dbReference type="Gene3D" id="2.40.50.140">
    <property type="entry name" value="Nucleic acid-binding proteins"/>
    <property type="match status" value="1"/>
</dbReference>
<sequence length="151" mass="16591">MALSFGVLEEILQGSEVAPPILELRGLKPLDGQRYTVHLADGRYLMRGVVVAAAAQSMVRHGDPVGLRVRLQKFKLEVAKNREHLKFLLILEAEVVRRADPDEQLDDHTLQKLPLPMPAAQVAGNDVPFTQAVGGGGWQFERLAQSMSGCK</sequence>